<evidence type="ECO:0000259" key="1">
    <source>
        <dbReference type="Pfam" id="PF18133"/>
    </source>
</evidence>
<proteinExistence type="predicted"/>
<gene>
    <name evidence="2" type="ORF">SDC9_153618</name>
</gene>
<dbReference type="Gene3D" id="3.40.50.11410">
    <property type="match status" value="1"/>
</dbReference>
<dbReference type="Pfam" id="PF18133">
    <property type="entry name" value="HydF_tetramer"/>
    <property type="match status" value="1"/>
</dbReference>
<organism evidence="2">
    <name type="scientific">bioreactor metagenome</name>
    <dbReference type="NCBI Taxonomy" id="1076179"/>
    <lineage>
        <taxon>unclassified sequences</taxon>
        <taxon>metagenomes</taxon>
        <taxon>ecological metagenomes</taxon>
    </lineage>
</organism>
<protein>
    <recommendedName>
        <fullName evidence="1">Hydrogen maturase F tetramerization domain-containing protein</fullName>
    </recommendedName>
</protein>
<evidence type="ECO:0000313" key="2">
    <source>
        <dbReference type="EMBL" id="MPN06362.1"/>
    </source>
</evidence>
<dbReference type="AlphaFoldDB" id="A0A645EYN3"/>
<comment type="caution">
    <text evidence="2">The sequence shown here is derived from an EMBL/GenBank/DDBJ whole genome shotgun (WGS) entry which is preliminary data.</text>
</comment>
<sequence length="47" mass="5274">MFNRAEVMSRIESCRAARVSITNFGIAIAEINGILDRVTKPFNIQGY</sequence>
<dbReference type="InterPro" id="IPR040644">
    <property type="entry name" value="HydF_tetramer"/>
</dbReference>
<reference evidence="2" key="1">
    <citation type="submission" date="2019-08" db="EMBL/GenBank/DDBJ databases">
        <authorList>
            <person name="Kucharzyk K."/>
            <person name="Murdoch R.W."/>
            <person name="Higgins S."/>
            <person name="Loffler F."/>
        </authorList>
    </citation>
    <scope>NUCLEOTIDE SEQUENCE</scope>
</reference>
<name>A0A645EYN3_9ZZZZ</name>
<accession>A0A645EYN3</accession>
<feature type="domain" description="Hydrogen maturase F tetramerization" evidence="1">
    <location>
        <begin position="1"/>
        <end position="41"/>
    </location>
</feature>
<dbReference type="EMBL" id="VSSQ01052266">
    <property type="protein sequence ID" value="MPN06362.1"/>
    <property type="molecule type" value="Genomic_DNA"/>
</dbReference>